<gene>
    <name evidence="6" type="ORF">I302_104704</name>
</gene>
<dbReference type="Gene3D" id="3.90.1410.10">
    <property type="entry name" value="set domain protein methyltransferase, domain 1"/>
    <property type="match status" value="1"/>
</dbReference>
<proteinExistence type="predicted"/>
<feature type="compositionally biased region" description="Polar residues" evidence="4">
    <location>
        <begin position="272"/>
        <end position="292"/>
    </location>
</feature>
<reference evidence="6" key="1">
    <citation type="submission" date="2013-07" db="EMBL/GenBank/DDBJ databases">
        <authorList>
            <consortium name="The Broad Institute Genome Sequencing Platform"/>
            <person name="Cuomo C."/>
            <person name="Litvintseva A."/>
            <person name="Chen Y."/>
            <person name="Heitman J."/>
            <person name="Sun S."/>
            <person name="Springer D."/>
            <person name="Dromer F."/>
            <person name="Young S.K."/>
            <person name="Zeng Q."/>
            <person name="Gargeya S."/>
            <person name="Fitzgerald M."/>
            <person name="Abouelleil A."/>
            <person name="Alvarado L."/>
            <person name="Berlin A.M."/>
            <person name="Chapman S.B."/>
            <person name="Dewar J."/>
            <person name="Goldberg J."/>
            <person name="Griggs A."/>
            <person name="Gujja S."/>
            <person name="Hansen M."/>
            <person name="Howarth C."/>
            <person name="Imamovic A."/>
            <person name="Larimer J."/>
            <person name="McCowan C."/>
            <person name="Murphy C."/>
            <person name="Pearson M."/>
            <person name="Priest M."/>
            <person name="Roberts A."/>
            <person name="Saif S."/>
            <person name="Shea T."/>
            <person name="Sykes S."/>
            <person name="Wortman J."/>
            <person name="Nusbaum C."/>
            <person name="Birren B."/>
        </authorList>
    </citation>
    <scope>NUCLEOTIDE SEQUENCE</scope>
    <source>
        <strain evidence="6">CBS 10118</strain>
    </source>
</reference>
<sequence>MIIGDFEARDNLIRWLEEKHPRFESNLSLRDVPGLERGMIASRKLSKGDTLLHIPASAMLNPLTLLPSSSIPSHLFPQTTSSRAAPLPKKPRIANPPRKLDTTQLLTLHLALTRDPKERYKSDWQVYIDSLPKSFRPWHPLTWTIPPSLSPNEPKEREAEGWEWWNNLYNVGISQSTKLKVQDVKQRFDKDYEVLLEVLKEEEPFKSQRLSEVIGKEDILWAWLNVNTRSISIPLGLPGPSERNNHTLVPIMDFINHSSNESIITPRVRQLPTPSSSRIRKPSMTTTTSNGTGPLPSPPLTSKTNGQSNGVGSIKQNAVLLPNKIDFQLNCPDRGLEENEEVFFEYGGHSSSTLFAEYGFCEKKDGEDHQDGVQDSWLDMKYGEVDLTSYIDELWKEQDQEDREEKKQVLEDIGCWGGNTLHSQPSPSHPSHSLLMTLRLIHLPASSPKLPNISKGLVTYVSPQNETSTLLTLEGICKKVIKEAKRREKVLAKMIKDVSQGGSEDVEKAGVLGTLSAMCEEELVICSEVLGRLEKGEDFS</sequence>
<dbReference type="EMBL" id="CP144543">
    <property type="protein sequence ID" value="WVW82693.1"/>
    <property type="molecule type" value="Genomic_DNA"/>
</dbReference>
<keyword evidence="2" id="KW-0808">Transferase</keyword>
<name>A0AAJ8M8E7_9TREE</name>
<keyword evidence="1" id="KW-0489">Methyltransferase</keyword>
<keyword evidence="7" id="KW-1185">Reference proteome</keyword>
<dbReference type="InterPro" id="IPR050600">
    <property type="entry name" value="SETD3_SETD6_MTase"/>
</dbReference>
<dbReference type="AlphaFoldDB" id="A0AAJ8M8E7"/>
<dbReference type="KEGG" id="kbi:30213624"/>
<dbReference type="GeneID" id="30213624"/>
<dbReference type="RefSeq" id="XP_065726006.1">
    <property type="nucleotide sequence ID" value="XM_065869934.1"/>
</dbReference>
<dbReference type="SUPFAM" id="SSF82199">
    <property type="entry name" value="SET domain"/>
    <property type="match status" value="1"/>
</dbReference>
<feature type="region of interest" description="Disordered" evidence="4">
    <location>
        <begin position="77"/>
        <end position="96"/>
    </location>
</feature>
<evidence type="ECO:0000256" key="1">
    <source>
        <dbReference type="ARBA" id="ARBA00022603"/>
    </source>
</evidence>
<evidence type="ECO:0000256" key="3">
    <source>
        <dbReference type="ARBA" id="ARBA00022691"/>
    </source>
</evidence>
<dbReference type="GO" id="GO:0016279">
    <property type="term" value="F:protein-lysine N-methyltransferase activity"/>
    <property type="evidence" value="ECO:0007669"/>
    <property type="project" value="TreeGrafter"/>
</dbReference>
<accession>A0AAJ8M8E7</accession>
<dbReference type="GO" id="GO:0032259">
    <property type="term" value="P:methylation"/>
    <property type="evidence" value="ECO:0007669"/>
    <property type="project" value="UniProtKB-KW"/>
</dbReference>
<evidence type="ECO:0000256" key="4">
    <source>
        <dbReference type="SAM" id="MobiDB-lite"/>
    </source>
</evidence>
<feature type="domain" description="SET" evidence="5">
    <location>
        <begin position="21"/>
        <end position="347"/>
    </location>
</feature>
<evidence type="ECO:0000313" key="7">
    <source>
        <dbReference type="Proteomes" id="UP000092730"/>
    </source>
</evidence>
<dbReference type="PROSITE" id="PS50280">
    <property type="entry name" value="SET"/>
    <property type="match status" value="1"/>
</dbReference>
<dbReference type="PANTHER" id="PTHR13271:SF47">
    <property type="entry name" value="ACTIN-HISTIDINE N-METHYLTRANSFERASE"/>
    <property type="match status" value="1"/>
</dbReference>
<organism evidence="6 7">
    <name type="scientific">Kwoniella bestiolae CBS 10118</name>
    <dbReference type="NCBI Taxonomy" id="1296100"/>
    <lineage>
        <taxon>Eukaryota</taxon>
        <taxon>Fungi</taxon>
        <taxon>Dikarya</taxon>
        <taxon>Basidiomycota</taxon>
        <taxon>Agaricomycotina</taxon>
        <taxon>Tremellomycetes</taxon>
        <taxon>Tremellales</taxon>
        <taxon>Cryptococcaceae</taxon>
        <taxon>Kwoniella</taxon>
    </lineage>
</organism>
<dbReference type="Proteomes" id="UP000092730">
    <property type="component" value="Chromosome 3"/>
</dbReference>
<keyword evidence="3" id="KW-0949">S-adenosyl-L-methionine</keyword>
<dbReference type="PANTHER" id="PTHR13271">
    <property type="entry name" value="UNCHARACTERIZED PUTATIVE METHYLTRANSFERASE"/>
    <property type="match status" value="1"/>
</dbReference>
<protein>
    <recommendedName>
        <fullName evidence="5">SET domain-containing protein</fullName>
    </recommendedName>
</protein>
<evidence type="ECO:0000259" key="5">
    <source>
        <dbReference type="PROSITE" id="PS50280"/>
    </source>
</evidence>
<evidence type="ECO:0000256" key="2">
    <source>
        <dbReference type="ARBA" id="ARBA00022679"/>
    </source>
</evidence>
<dbReference type="InterPro" id="IPR001214">
    <property type="entry name" value="SET_dom"/>
</dbReference>
<dbReference type="InterPro" id="IPR046341">
    <property type="entry name" value="SET_dom_sf"/>
</dbReference>
<feature type="region of interest" description="Disordered" evidence="4">
    <location>
        <begin position="268"/>
        <end position="308"/>
    </location>
</feature>
<reference evidence="6" key="2">
    <citation type="submission" date="2024-02" db="EMBL/GenBank/DDBJ databases">
        <title>Comparative genomics of Cryptococcus and Kwoniella reveals pathogenesis evolution and contrasting modes of karyotype evolution via chromosome fusion or intercentromeric recombination.</title>
        <authorList>
            <person name="Coelho M.A."/>
            <person name="David-Palma M."/>
            <person name="Shea T."/>
            <person name="Bowers K."/>
            <person name="McGinley-Smith S."/>
            <person name="Mohammad A.W."/>
            <person name="Gnirke A."/>
            <person name="Yurkov A.M."/>
            <person name="Nowrousian M."/>
            <person name="Sun S."/>
            <person name="Cuomo C.A."/>
            <person name="Heitman J."/>
        </authorList>
    </citation>
    <scope>NUCLEOTIDE SEQUENCE</scope>
    <source>
        <strain evidence="6">CBS 10118</strain>
    </source>
</reference>
<evidence type="ECO:0000313" key="6">
    <source>
        <dbReference type="EMBL" id="WVW82693.1"/>
    </source>
</evidence>